<dbReference type="Proteomes" id="UP000298061">
    <property type="component" value="Unassembled WGS sequence"/>
</dbReference>
<dbReference type="AlphaFoldDB" id="A0A4Y9ZYH1"/>
<dbReference type="PANTHER" id="PTHR23159">
    <property type="entry name" value="CENTROSOMAL PROTEIN 2"/>
    <property type="match status" value="1"/>
</dbReference>
<dbReference type="PANTHER" id="PTHR23159:SF31">
    <property type="entry name" value="CENTROSOME-ASSOCIATED PROTEIN CEP250 ISOFORM X1"/>
    <property type="match status" value="1"/>
</dbReference>
<sequence>MALPAGGDAAGVGSLLGKASGHKIRSTPREGHIRAQHDRAPSNSYGRLPSESSFKLEDMDEDVSAFFLKMNEFKKTKGEMEEKCKENEELRSQIAVLQEEAKRDISNVKNAAKKALERGSRELEEMRNIMTSLTTQSHEVFGFAKEVRSSLPDAEEIRETIKTSIENFESLFDGDGKFARNAETREIVAQLQWECTANLAVIEQANASKAAQREAVEAISAGAETEAKHQSLEEKYEKLRVEAANDRDALQAMESLRADQQQSEITSLKKALEDKGPTIHDLQRRCAQAEAREAAGSKLISTYEKEITKQEEQLSKLTLTNDQTVKGLETQITAVKEDLDHTKERAQQAQGRLQLVQQRFEDQSITLQLTKEENGEIQERLVASEKNFTETLNNELRKLQGETHVLEERNRLLQLNSDESKQETRRLQELLMTLQKEFGDRAKVEQDTNLERMYEAQKRVAQAEDDRAQARRQADDLREQLLNTRRDYETLKERSEHALSFSTDHLAELEALRSQVQSLQTEKSNLVVRAQTIHTRYRISELSDAEKLFVNAILKETGALYEQKLADKQNELRRKANQCDGLQAKNNQLEKTLARHLKTEAKAKPSTGFAPQSIMNLTGFMSSEPSMPMSQAPDSDEPCETNDTPSRVQQAQIVTGHVRRMEKNGDTDPKHTKETTAAGIPGTSAAANIAPVPDEIVSVRTPKRSSGKVMFSRFDSEEQDEIFDFDFDGKSPPVSASTPNQRDKRSAQNVPEEVIEGSRPGKRAKRTTKAYSRKTEERPGDGKKAAGQTSKLRSRREK</sequence>
<evidence type="ECO:0000256" key="1">
    <source>
        <dbReference type="SAM" id="Coils"/>
    </source>
</evidence>
<feature type="region of interest" description="Disordered" evidence="2">
    <location>
        <begin position="618"/>
        <end position="689"/>
    </location>
</feature>
<evidence type="ECO:0000313" key="4">
    <source>
        <dbReference type="Proteomes" id="UP000298061"/>
    </source>
</evidence>
<feature type="region of interest" description="Disordered" evidence="2">
    <location>
        <begin position="722"/>
        <end position="798"/>
    </location>
</feature>
<feature type="coiled-coil region" evidence="1">
    <location>
        <begin position="222"/>
        <end position="249"/>
    </location>
</feature>
<feature type="region of interest" description="Disordered" evidence="2">
    <location>
        <begin position="1"/>
        <end position="53"/>
    </location>
</feature>
<feature type="coiled-coil region" evidence="1">
    <location>
        <begin position="300"/>
        <end position="529"/>
    </location>
</feature>
<reference evidence="3 4" key="1">
    <citation type="submission" date="2019-02" db="EMBL/GenBank/DDBJ databases">
        <title>Genome sequencing of the rare red list fungi Hericium alpestre (H. flagellum).</title>
        <authorList>
            <person name="Buettner E."/>
            <person name="Kellner H."/>
        </authorList>
    </citation>
    <scope>NUCLEOTIDE SEQUENCE [LARGE SCALE GENOMIC DNA]</scope>
    <source>
        <strain evidence="3 4">DSM 108284</strain>
    </source>
</reference>
<accession>A0A4Y9ZYH1</accession>
<feature type="compositionally biased region" description="Polar residues" evidence="2">
    <location>
        <begin position="641"/>
        <end position="653"/>
    </location>
</feature>
<dbReference type="OrthoDB" id="3246510at2759"/>
<feature type="compositionally biased region" description="Polar residues" evidence="2">
    <location>
        <begin position="618"/>
        <end position="633"/>
    </location>
</feature>
<feature type="compositionally biased region" description="Basic and acidic residues" evidence="2">
    <location>
        <begin position="773"/>
        <end position="784"/>
    </location>
</feature>
<evidence type="ECO:0000313" key="3">
    <source>
        <dbReference type="EMBL" id="TFY79872.1"/>
    </source>
</evidence>
<gene>
    <name evidence="3" type="ORF">EWM64_g4144</name>
</gene>
<organism evidence="3 4">
    <name type="scientific">Hericium alpestre</name>
    <dbReference type="NCBI Taxonomy" id="135208"/>
    <lineage>
        <taxon>Eukaryota</taxon>
        <taxon>Fungi</taxon>
        <taxon>Dikarya</taxon>
        <taxon>Basidiomycota</taxon>
        <taxon>Agaricomycotina</taxon>
        <taxon>Agaricomycetes</taxon>
        <taxon>Russulales</taxon>
        <taxon>Hericiaceae</taxon>
        <taxon>Hericium</taxon>
    </lineage>
</organism>
<feature type="compositionally biased region" description="Basic and acidic residues" evidence="2">
    <location>
        <begin position="27"/>
        <end position="40"/>
    </location>
</feature>
<dbReference type="STRING" id="135208.A0A4Y9ZYH1"/>
<feature type="compositionally biased region" description="Basic residues" evidence="2">
    <location>
        <begin position="760"/>
        <end position="772"/>
    </location>
</feature>
<feature type="compositionally biased region" description="Basic and acidic residues" evidence="2">
    <location>
        <begin position="659"/>
        <end position="674"/>
    </location>
</feature>
<feature type="coiled-coil region" evidence="1">
    <location>
        <begin position="70"/>
        <end position="136"/>
    </location>
</feature>
<name>A0A4Y9ZYH1_9AGAM</name>
<feature type="coiled-coil region" evidence="1">
    <location>
        <begin position="565"/>
        <end position="599"/>
    </location>
</feature>
<protein>
    <submittedName>
        <fullName evidence="3">Uncharacterized protein</fullName>
    </submittedName>
</protein>
<proteinExistence type="predicted"/>
<comment type="caution">
    <text evidence="3">The sequence shown here is derived from an EMBL/GenBank/DDBJ whole genome shotgun (WGS) entry which is preliminary data.</text>
</comment>
<keyword evidence="4" id="KW-1185">Reference proteome</keyword>
<feature type="compositionally biased region" description="Polar residues" evidence="2">
    <location>
        <begin position="41"/>
        <end position="53"/>
    </location>
</feature>
<evidence type="ECO:0000256" key="2">
    <source>
        <dbReference type="SAM" id="MobiDB-lite"/>
    </source>
</evidence>
<keyword evidence="1" id="KW-0175">Coiled coil</keyword>
<dbReference type="EMBL" id="SFCI01000427">
    <property type="protein sequence ID" value="TFY79872.1"/>
    <property type="molecule type" value="Genomic_DNA"/>
</dbReference>